<dbReference type="KEGG" id="pbl:PAAG_12071"/>
<dbReference type="VEuPathDB" id="FungiDB:PAAG_12071"/>
<evidence type="ECO:0000313" key="2">
    <source>
        <dbReference type="EMBL" id="KGQ01213.1"/>
    </source>
</evidence>
<name>A0A0A2V167_PARBA</name>
<protein>
    <submittedName>
        <fullName evidence="2">Uncharacterized protein</fullName>
    </submittedName>
</protein>
<proteinExistence type="predicted"/>
<organism evidence="2 3">
    <name type="scientific">Paracoccidioides lutzii (strain ATCC MYA-826 / Pb01)</name>
    <name type="common">Paracoccidioides brasiliensis</name>
    <dbReference type="NCBI Taxonomy" id="502779"/>
    <lineage>
        <taxon>Eukaryota</taxon>
        <taxon>Fungi</taxon>
        <taxon>Dikarya</taxon>
        <taxon>Ascomycota</taxon>
        <taxon>Pezizomycotina</taxon>
        <taxon>Eurotiomycetes</taxon>
        <taxon>Eurotiomycetidae</taxon>
        <taxon>Onygenales</taxon>
        <taxon>Ajellomycetaceae</taxon>
        <taxon>Paracoccidioides</taxon>
    </lineage>
</organism>
<gene>
    <name evidence="2" type="ORF">PAAG_12071</name>
</gene>
<dbReference type="Proteomes" id="UP000002059">
    <property type="component" value="Partially assembled WGS sequence"/>
</dbReference>
<dbReference type="HOGENOM" id="CLU_2528078_0_0_1"/>
<feature type="region of interest" description="Disordered" evidence="1">
    <location>
        <begin position="14"/>
        <end position="41"/>
    </location>
</feature>
<dbReference type="AlphaFoldDB" id="A0A0A2V167"/>
<evidence type="ECO:0000313" key="3">
    <source>
        <dbReference type="Proteomes" id="UP000002059"/>
    </source>
</evidence>
<evidence type="ECO:0000256" key="1">
    <source>
        <dbReference type="SAM" id="MobiDB-lite"/>
    </source>
</evidence>
<dbReference type="EMBL" id="KN294006">
    <property type="protein sequence ID" value="KGQ01213.1"/>
    <property type="molecule type" value="Genomic_DNA"/>
</dbReference>
<sequence length="84" mass="8937">MLVISYPTLESIYETPEGDSPAERISRARQPTVRGVATSGHGKVSDLPLAFQISLTPDERGTSLGKALSPWPDSTRVLPVAGFG</sequence>
<dbReference type="GeneID" id="26970849"/>
<dbReference type="RefSeq" id="XP_015702760.1">
    <property type="nucleotide sequence ID" value="XM_015847610.1"/>
</dbReference>
<accession>A0A0A2V167</accession>
<keyword evidence="3" id="KW-1185">Reference proteome</keyword>
<reference evidence="2 3" key="1">
    <citation type="journal article" date="2011" name="PLoS Genet.">
        <title>Comparative genomic analysis of human fungal pathogens causing paracoccidioidomycosis.</title>
        <authorList>
            <person name="Desjardins C.A."/>
            <person name="Champion M.D."/>
            <person name="Holder J.W."/>
            <person name="Muszewska A."/>
            <person name="Goldberg J."/>
            <person name="Bailao A.M."/>
            <person name="Brigido M.M."/>
            <person name="Ferreira M.E."/>
            <person name="Garcia A.M."/>
            <person name="Grynberg M."/>
            <person name="Gujja S."/>
            <person name="Heiman D.I."/>
            <person name="Henn M.R."/>
            <person name="Kodira C.D."/>
            <person name="Leon-Narvaez H."/>
            <person name="Longo L.V."/>
            <person name="Ma L.J."/>
            <person name="Malavazi I."/>
            <person name="Matsuo A.L."/>
            <person name="Morais F.V."/>
            <person name="Pereira M."/>
            <person name="Rodriguez-Brito S."/>
            <person name="Sakthikumar S."/>
            <person name="Salem-Izacc S.M."/>
            <person name="Sykes S.M."/>
            <person name="Teixeira M.M."/>
            <person name="Vallejo M.C."/>
            <person name="Walter M.E."/>
            <person name="Yandava C."/>
            <person name="Young S."/>
            <person name="Zeng Q."/>
            <person name="Zucker J."/>
            <person name="Felipe M.S."/>
            <person name="Goldman G.H."/>
            <person name="Haas B.J."/>
            <person name="McEwen J.G."/>
            <person name="Nino-Vega G."/>
            <person name="Puccia R."/>
            <person name="San-Blas G."/>
            <person name="Soares C.M."/>
            <person name="Birren B.W."/>
            <person name="Cuomo C.A."/>
        </authorList>
    </citation>
    <scope>NUCLEOTIDE SEQUENCE [LARGE SCALE GENOMIC DNA]</scope>
    <source>
        <strain evidence="3">ATCC MYA-826 / Pb01</strain>
    </source>
</reference>